<comment type="caution">
    <text evidence="20">The sequence shown here is derived from an EMBL/GenBank/DDBJ whole genome shotgun (WGS) entry which is preliminary data.</text>
</comment>
<feature type="compositionally biased region" description="Basic and acidic residues" evidence="17">
    <location>
        <begin position="189"/>
        <end position="224"/>
    </location>
</feature>
<dbReference type="GO" id="GO:0004674">
    <property type="term" value="F:protein serine/threonine kinase activity"/>
    <property type="evidence" value="ECO:0007669"/>
    <property type="project" value="UniProtKB-KW"/>
</dbReference>
<evidence type="ECO:0000256" key="15">
    <source>
        <dbReference type="ARBA" id="ARBA00073273"/>
    </source>
</evidence>
<dbReference type="EC" id="2.7.11.1" evidence="3"/>
<dbReference type="InterPro" id="IPR011009">
    <property type="entry name" value="Kinase-like_dom_sf"/>
</dbReference>
<dbReference type="EMBL" id="JACAGC010000018">
    <property type="protein sequence ID" value="KAF6302669.1"/>
    <property type="molecule type" value="Genomic_DNA"/>
</dbReference>
<comment type="function">
    <text evidence="14">Protein kinase that recognizes phosphorylation sites in which the surrounding peptides have an alpha-helical conformation. Regulates cardiac development and cardiomyocyte differentiation by negatively regulating Wnt/beta-catenin signaling.</text>
</comment>
<evidence type="ECO:0000256" key="13">
    <source>
        <dbReference type="ARBA" id="ARBA00048679"/>
    </source>
</evidence>
<dbReference type="Gene3D" id="2.60.40.10">
    <property type="entry name" value="Immunoglobulins"/>
    <property type="match status" value="2"/>
</dbReference>
<evidence type="ECO:0000313" key="21">
    <source>
        <dbReference type="Proteomes" id="UP000585614"/>
    </source>
</evidence>
<protein>
    <recommendedName>
        <fullName evidence="15">Alpha-protein kinase 2</fullName>
        <ecNumber evidence="3">2.7.11.1</ecNumber>
    </recommendedName>
    <alternativeName>
        <fullName evidence="16">Heart alpha-protein kinase</fullName>
    </alternativeName>
</protein>
<keyword evidence="7" id="KW-0677">Repeat</keyword>
<feature type="compositionally biased region" description="Basic and acidic residues" evidence="17">
    <location>
        <begin position="1191"/>
        <end position="1203"/>
    </location>
</feature>
<feature type="domain" description="Alpha-type protein kinase" evidence="19">
    <location>
        <begin position="1961"/>
        <end position="2193"/>
    </location>
</feature>
<evidence type="ECO:0000256" key="9">
    <source>
        <dbReference type="ARBA" id="ARBA00023136"/>
    </source>
</evidence>
<comment type="catalytic activity">
    <reaction evidence="12">
        <text>L-threonyl-[protein] + ATP = O-phospho-L-threonyl-[protein] + ADP + H(+)</text>
        <dbReference type="Rhea" id="RHEA:46608"/>
        <dbReference type="Rhea" id="RHEA-COMP:11060"/>
        <dbReference type="Rhea" id="RHEA-COMP:11605"/>
        <dbReference type="ChEBI" id="CHEBI:15378"/>
        <dbReference type="ChEBI" id="CHEBI:30013"/>
        <dbReference type="ChEBI" id="CHEBI:30616"/>
        <dbReference type="ChEBI" id="CHEBI:61977"/>
        <dbReference type="ChEBI" id="CHEBI:456216"/>
        <dbReference type="EC" id="2.7.11.1"/>
    </reaction>
</comment>
<dbReference type="InterPro" id="IPR003599">
    <property type="entry name" value="Ig_sub"/>
</dbReference>
<evidence type="ECO:0000256" key="16">
    <source>
        <dbReference type="ARBA" id="ARBA00080408"/>
    </source>
</evidence>
<evidence type="ECO:0000256" key="6">
    <source>
        <dbReference type="ARBA" id="ARBA00022679"/>
    </source>
</evidence>
<dbReference type="SMART" id="SM00811">
    <property type="entry name" value="Alpha_kinase"/>
    <property type="match status" value="1"/>
</dbReference>
<feature type="domain" description="Ig-like" evidence="18">
    <location>
        <begin position="80"/>
        <end position="187"/>
    </location>
</feature>
<feature type="compositionally biased region" description="Polar residues" evidence="17">
    <location>
        <begin position="1214"/>
        <end position="1228"/>
    </location>
</feature>
<dbReference type="SMART" id="SM00409">
    <property type="entry name" value="IG"/>
    <property type="match status" value="2"/>
</dbReference>
<evidence type="ECO:0000256" key="1">
    <source>
        <dbReference type="ARBA" id="ARBA00004187"/>
    </source>
</evidence>
<evidence type="ECO:0000256" key="17">
    <source>
        <dbReference type="SAM" id="MobiDB-lite"/>
    </source>
</evidence>
<feature type="compositionally biased region" description="Basic and acidic residues" evidence="17">
    <location>
        <begin position="1579"/>
        <end position="1594"/>
    </location>
</feature>
<dbReference type="CDD" id="cd16974">
    <property type="entry name" value="Alpha_kinase_ALPK2"/>
    <property type="match status" value="1"/>
</dbReference>
<comment type="subcellular location">
    <subcellularLocation>
        <location evidence="1">Basolateral cell membrane</location>
    </subcellularLocation>
</comment>
<evidence type="ECO:0000256" key="10">
    <source>
        <dbReference type="ARBA" id="ARBA00023157"/>
    </source>
</evidence>
<feature type="compositionally biased region" description="Basic and acidic residues" evidence="17">
    <location>
        <begin position="1690"/>
        <end position="1704"/>
    </location>
</feature>
<dbReference type="GO" id="GO:0005524">
    <property type="term" value="F:ATP binding"/>
    <property type="evidence" value="ECO:0007669"/>
    <property type="project" value="InterPro"/>
</dbReference>
<feature type="region of interest" description="Disordered" evidence="17">
    <location>
        <begin position="253"/>
        <end position="279"/>
    </location>
</feature>
<feature type="region of interest" description="Disordered" evidence="17">
    <location>
        <begin position="182"/>
        <end position="241"/>
    </location>
</feature>
<dbReference type="Gene3D" id="3.20.200.10">
    <property type="entry name" value="MHCK/EF2 kinase"/>
    <property type="match status" value="1"/>
</dbReference>
<feature type="compositionally biased region" description="Low complexity" evidence="17">
    <location>
        <begin position="1032"/>
        <end position="1050"/>
    </location>
</feature>
<dbReference type="InterPro" id="IPR007110">
    <property type="entry name" value="Ig-like_dom"/>
</dbReference>
<reference evidence="20 21" key="1">
    <citation type="journal article" date="2020" name="Nature">
        <title>Six reference-quality genomes reveal evolution of bat adaptations.</title>
        <authorList>
            <person name="Jebb D."/>
            <person name="Huang Z."/>
            <person name="Pippel M."/>
            <person name="Hughes G.M."/>
            <person name="Lavrichenko K."/>
            <person name="Devanna P."/>
            <person name="Winkler S."/>
            <person name="Jermiin L.S."/>
            <person name="Skirmuntt E.C."/>
            <person name="Katzourakis A."/>
            <person name="Burkitt-Gray L."/>
            <person name="Ray D.A."/>
            <person name="Sullivan K.A.M."/>
            <person name="Roscito J.G."/>
            <person name="Kirilenko B.M."/>
            <person name="Davalos L.M."/>
            <person name="Corthals A.P."/>
            <person name="Power M.L."/>
            <person name="Jones G."/>
            <person name="Ransome R.D."/>
            <person name="Dechmann D.K.N."/>
            <person name="Locatelli A.G."/>
            <person name="Puechmaille S.J."/>
            <person name="Fedrigo O."/>
            <person name="Jarvis E.D."/>
            <person name="Hiller M."/>
            <person name="Vernes S.C."/>
            <person name="Myers E.W."/>
            <person name="Teeling E.C."/>
        </authorList>
    </citation>
    <scope>NUCLEOTIDE SEQUENCE [LARGE SCALE GENOMIC DNA]</scope>
    <source>
        <strain evidence="20">MRhiFer1</strain>
        <tissue evidence="20">Lung</tissue>
    </source>
</reference>
<feature type="region of interest" description="Disordered" evidence="17">
    <location>
        <begin position="1690"/>
        <end position="1712"/>
    </location>
</feature>
<keyword evidence="8 20" id="KW-0418">Kinase</keyword>
<feature type="region of interest" description="Disordered" evidence="17">
    <location>
        <begin position="745"/>
        <end position="764"/>
    </location>
</feature>
<dbReference type="InterPro" id="IPR003598">
    <property type="entry name" value="Ig_sub2"/>
</dbReference>
<evidence type="ECO:0000256" key="8">
    <source>
        <dbReference type="ARBA" id="ARBA00022777"/>
    </source>
</evidence>
<dbReference type="PROSITE" id="PS51158">
    <property type="entry name" value="ALPHA_KINASE"/>
    <property type="match status" value="1"/>
</dbReference>
<dbReference type="SUPFAM" id="SSF48726">
    <property type="entry name" value="Immunoglobulin"/>
    <property type="match status" value="2"/>
</dbReference>
<dbReference type="Proteomes" id="UP000585614">
    <property type="component" value="Unassembled WGS sequence"/>
</dbReference>
<keyword evidence="11" id="KW-0393">Immunoglobulin domain</keyword>
<dbReference type="FunFam" id="3.20.200.10:FF:000005">
    <property type="entry name" value="Alpha-protein kinase 2"/>
    <property type="match status" value="1"/>
</dbReference>
<feature type="region of interest" description="Disordered" evidence="17">
    <location>
        <begin position="1191"/>
        <end position="1253"/>
    </location>
</feature>
<feature type="region of interest" description="Disordered" evidence="17">
    <location>
        <begin position="645"/>
        <end position="666"/>
    </location>
</feature>
<feature type="region of interest" description="Disordered" evidence="17">
    <location>
        <begin position="1727"/>
        <end position="1768"/>
    </location>
</feature>
<organism evidence="20 21">
    <name type="scientific">Rhinolophus ferrumequinum</name>
    <name type="common">Greater horseshoe bat</name>
    <dbReference type="NCBI Taxonomy" id="59479"/>
    <lineage>
        <taxon>Eukaryota</taxon>
        <taxon>Metazoa</taxon>
        <taxon>Chordata</taxon>
        <taxon>Craniata</taxon>
        <taxon>Vertebrata</taxon>
        <taxon>Euteleostomi</taxon>
        <taxon>Mammalia</taxon>
        <taxon>Eutheria</taxon>
        <taxon>Laurasiatheria</taxon>
        <taxon>Chiroptera</taxon>
        <taxon>Yinpterochiroptera</taxon>
        <taxon>Rhinolophoidea</taxon>
        <taxon>Rhinolophidae</taxon>
        <taxon>Rhinolophinae</taxon>
        <taxon>Rhinolophus</taxon>
    </lineage>
</organism>
<evidence type="ECO:0000256" key="14">
    <source>
        <dbReference type="ARBA" id="ARBA00059647"/>
    </source>
</evidence>
<feature type="region of interest" description="Disordered" evidence="17">
    <location>
        <begin position="489"/>
        <end position="517"/>
    </location>
</feature>
<dbReference type="InterPro" id="IPR013098">
    <property type="entry name" value="Ig_I-set"/>
</dbReference>
<feature type="compositionally biased region" description="Polar residues" evidence="17">
    <location>
        <begin position="2210"/>
        <end position="2224"/>
    </location>
</feature>
<dbReference type="Pfam" id="PF02816">
    <property type="entry name" value="Alpha_kinase"/>
    <property type="match status" value="1"/>
</dbReference>
<evidence type="ECO:0000256" key="2">
    <source>
        <dbReference type="ARBA" id="ARBA00008651"/>
    </source>
</evidence>
<accession>A0A7J7TPJ9</accession>
<feature type="region of interest" description="Disordered" evidence="17">
    <location>
        <begin position="360"/>
        <end position="380"/>
    </location>
</feature>
<feature type="region of interest" description="Disordered" evidence="17">
    <location>
        <begin position="2196"/>
        <end position="2230"/>
    </location>
</feature>
<dbReference type="Pfam" id="PF07679">
    <property type="entry name" value="I-set"/>
    <property type="match status" value="2"/>
</dbReference>
<keyword evidence="4" id="KW-1003">Cell membrane</keyword>
<feature type="region of interest" description="Disordered" evidence="17">
    <location>
        <begin position="939"/>
        <end position="1057"/>
    </location>
</feature>
<feature type="compositionally biased region" description="Basic and acidic residues" evidence="17">
    <location>
        <begin position="649"/>
        <end position="661"/>
    </location>
</feature>
<dbReference type="SUPFAM" id="SSF56112">
    <property type="entry name" value="Protein kinase-like (PK-like)"/>
    <property type="match status" value="1"/>
</dbReference>
<feature type="compositionally biased region" description="Polar residues" evidence="17">
    <location>
        <begin position="253"/>
        <end position="262"/>
    </location>
</feature>
<evidence type="ECO:0000256" key="7">
    <source>
        <dbReference type="ARBA" id="ARBA00022737"/>
    </source>
</evidence>
<evidence type="ECO:0000256" key="12">
    <source>
        <dbReference type="ARBA" id="ARBA00047899"/>
    </source>
</evidence>
<comment type="similarity">
    <text evidence="2">Belongs to the protein kinase superfamily. Alpha-type protein kinase family. ALPK subfamily.</text>
</comment>
<comment type="catalytic activity">
    <reaction evidence="13">
        <text>L-seryl-[protein] + ATP = O-phospho-L-seryl-[protein] + ADP + H(+)</text>
        <dbReference type="Rhea" id="RHEA:17989"/>
        <dbReference type="Rhea" id="RHEA-COMP:9863"/>
        <dbReference type="Rhea" id="RHEA-COMP:11604"/>
        <dbReference type="ChEBI" id="CHEBI:15378"/>
        <dbReference type="ChEBI" id="CHEBI:29999"/>
        <dbReference type="ChEBI" id="CHEBI:30616"/>
        <dbReference type="ChEBI" id="CHEBI:83421"/>
        <dbReference type="ChEBI" id="CHEBI:456216"/>
        <dbReference type="EC" id="2.7.11.1"/>
    </reaction>
</comment>
<dbReference type="SMART" id="SM00408">
    <property type="entry name" value="IGc2"/>
    <property type="match status" value="2"/>
</dbReference>
<gene>
    <name evidence="20" type="ORF">mRhiFer1_000616</name>
</gene>
<feature type="compositionally biased region" description="Polar residues" evidence="17">
    <location>
        <begin position="1728"/>
        <end position="1740"/>
    </location>
</feature>
<dbReference type="InterPro" id="IPR013783">
    <property type="entry name" value="Ig-like_fold"/>
</dbReference>
<dbReference type="FunFam" id="2.60.40.10:FF:000032">
    <property type="entry name" value="palladin isoform X1"/>
    <property type="match status" value="1"/>
</dbReference>
<dbReference type="InterPro" id="IPR004166">
    <property type="entry name" value="a-kinase_dom"/>
</dbReference>
<dbReference type="GO" id="GO:0016323">
    <property type="term" value="C:basolateral plasma membrane"/>
    <property type="evidence" value="ECO:0007669"/>
    <property type="project" value="UniProtKB-SubCell"/>
</dbReference>
<evidence type="ECO:0000259" key="18">
    <source>
        <dbReference type="PROSITE" id="PS50835"/>
    </source>
</evidence>
<evidence type="ECO:0000256" key="5">
    <source>
        <dbReference type="ARBA" id="ARBA00022527"/>
    </source>
</evidence>
<evidence type="ECO:0000256" key="3">
    <source>
        <dbReference type="ARBA" id="ARBA00012513"/>
    </source>
</evidence>
<feature type="region of interest" description="Disordered" evidence="17">
    <location>
        <begin position="789"/>
        <end position="821"/>
    </location>
</feature>
<feature type="compositionally biased region" description="Polar residues" evidence="17">
    <location>
        <begin position="939"/>
        <end position="956"/>
    </location>
</feature>
<feature type="compositionally biased region" description="Polar residues" evidence="17">
    <location>
        <begin position="227"/>
        <end position="241"/>
    </location>
</feature>
<feature type="compositionally biased region" description="Basic and acidic residues" evidence="17">
    <location>
        <begin position="789"/>
        <end position="806"/>
    </location>
</feature>
<keyword evidence="5" id="KW-0723">Serine/threonine-protein kinase</keyword>
<feature type="domain" description="Ig-like" evidence="18">
    <location>
        <begin position="1846"/>
        <end position="1934"/>
    </location>
</feature>
<dbReference type="CDD" id="cd00096">
    <property type="entry name" value="Ig"/>
    <property type="match status" value="1"/>
</dbReference>
<evidence type="ECO:0000259" key="19">
    <source>
        <dbReference type="PROSITE" id="PS51158"/>
    </source>
</evidence>
<keyword evidence="9" id="KW-0472">Membrane</keyword>
<keyword evidence="6" id="KW-0808">Transferase</keyword>
<sequence length="2230" mass="242451">MHTASARQILAPTPIPFSGQKLAISTQFAAKSYFTDNTAGQRHVRHRDLEWRANGRTFRLHGPGRRRFMWHERMTDSGGPQRRALGFLSTLLSQKVPEKSDAVLRCIIAGQPKPEVTWYKNGQTIEDCDIVSSYEFFENQYIHVLHLYCCSPNDAAVYQISAKNGSGMICCSASIEVECSSEDSQLSPHLKDDRDRGWNHGTETSEQKSTDPIDEKEHPYKEEESPSLGTPMSADSPSSKCNHLRSLQLLARNGSSASSSENPLDVKGVRQTEGACDPNDTEGVADGLLFPNASNIPDKPEVYCHGTMQPKVSKLTDGALPNDGPNAEELNSSHQNPKVQKYISVSLPLSEVATSIYPGDRAMVTKQENPQDSSRDSDSDYELCPEITLTCTEEFSDDDLEYLECSDVMTDYSNAVWQLNLQGPEHVFLLESDDEVMEFSECCLGACEPFLSEMGSGPQVSDNTGPMEATTGFCGYHSQPQEVRVRRHQVSTHSPSSPQTGMTLTLGPQQDGTSTVTDQGRYKLPIAAAENDYPGIQAETRDSHQAGEEFAGGNLLDMDKAVTEREGKRLSGELEKSGMNQRLETTAEKTVEEKDLWTKRGSEKSARVRRPGFKGKAKKLNPNLKDSATDGTLNLLYPKEPVKHPLAQSEEKESSHAKTEATDLNSQFHAGEGTIPTQAEQEAKTLQTPPGALPQKGNLNLEGEGVQVNNLFETSWVPDQSDHRQVHIQETAGERIPLSQTPAFSEPAREESAFTGTTTNSFPNLGEINEENASLAQHLEIESCIQGPQHEENQDREDNAPGHSWEDQGQELSLPDADHADTCPCELAMHLPEVGSTDSREPGALSVASPGPANIVPTLGTVCDGTRSREAAYVVEHFEAGDQGTCETMDSPVRAPVDKYLPQEICSVDSELVERQSEVSDLCSPDDKTLDVPFQAQASEPPQSACMSNNDRNSVTFPPISTFPCNMSQNAGEGATGGNPAEVEDSTSILASRGQASQEGLRPGISGGLEERQPLSPEKNSSVQFEKGGDESPCTSAPDTSDTSASHSSTVKFPQEMSTTLIDNLEVTRESGDTPTVTIATQVYPAKYLPVSIAENSHAESPEQSSPQVPDENVFQLSSGPLGHILNGSTIESPKDLLCMAPSGPGVPVCVLPLSEGEAFYSNSPLHIDNQSGDKSCTMDRVDDRNLEENFQEKGSETTERVQQENLPHEGSLSEASFQESWLTTSAAQGDINPGPLDHASPNSGEERGQKSGLGTSVSLVAKATVADDSQAVSRDLLLSNIPPEEPRQSGPGHWEAGNKLKIITLEASVSEVWPSRQLTDSECKESEAGAVIPDGVWAVSNVPKAGAAGPELDLSETAALAHSPQAGSGSALANNRKIRCRQWSSLSSQYLNQPRFLESSVDPVDEKELCVTDLPSEAPETRGQENVSNVSQNQEANHLSVAHPTFFKQFLTFPKILESSVDPIDETGVVEWKAETQEPSEATVGVIREGSLNDGHLGRSVDVRPAIWPVPCPQQSGGTISSENSINRNQEASDRGEAGPRQHNKAKVDIQAAISQVPCPDRGGETIPSGDSRSQVQEGHKSSSGEAEQRKEHEADFLFPTSPPSSCLAMTPASVGVDTHNATGQIPGVSENDLVEPRNPQCAFSDSEERGAIMSKCGKHLCSPSGLPQSPFALSPEGNITNFSISHKSEAPETEEPQNRETKPTSASGSPAVTLAFISGECASETAPKTLQGPGQPSATLGHGRKSGEQSLTHMAAQTGRSPVAASEEVKKKQEIIGSGYLAEGVKKKILSKVAALRLRLEEKENARKNSGFLKKIPKLETSVSHTDEKKDPKKPSCKREGKAPVLLKKIQAEMFPDHSGNVKLSCQFAEIHEESTIWWTKDSKSIVQVQRSAGDNSAVSLVIFQASQKDQGLYYCSIENSYGKATAEFNLTTEVLEQLSSHQDTKGCEEIEFSQLIFKEDFLRDSYFGDRLRGQIATEELHFGEGVHRKAFRSKVMQGLLPVFQPGHACVLKVHNAVAYGTRNNDELVQRNYNLAAQECYVQNTARYYAKIYAAEAQPLEGFGEVPEIIPIFLIHRPENNIPYATVEEELIGEFVKYSIRDGKEINFLRRESEAGQKCCTFQHWVYQKTGGCLLVTDMQGVGMKLTDVGIATLAKGYKGFKGNCSMTFIDQFKALHQCNKYCKMLGLKSLQNNNQKQKKPSIAKNKIQPNSTTAKKASSGTPAEKKT</sequence>
<feature type="region of interest" description="Disordered" evidence="17">
    <location>
        <begin position="596"/>
        <end position="632"/>
    </location>
</feature>
<dbReference type="PANTHER" id="PTHR47091">
    <property type="entry name" value="ALPHA-PROTEIN KINASE 2-RELATED"/>
    <property type="match status" value="1"/>
</dbReference>
<feature type="compositionally biased region" description="Basic and acidic residues" evidence="17">
    <location>
        <begin position="596"/>
        <end position="606"/>
    </location>
</feature>
<feature type="region of interest" description="Disordered" evidence="17">
    <location>
        <begin position="1509"/>
        <end position="1594"/>
    </location>
</feature>
<evidence type="ECO:0000313" key="20">
    <source>
        <dbReference type="EMBL" id="KAF6302669.1"/>
    </source>
</evidence>
<feature type="compositionally biased region" description="Basic and acidic residues" evidence="17">
    <location>
        <begin position="1532"/>
        <end position="1541"/>
    </location>
</feature>
<name>A0A7J7TPJ9_RHIFE</name>
<proteinExistence type="inferred from homology"/>
<feature type="compositionally biased region" description="Polar residues" evidence="17">
    <location>
        <begin position="754"/>
        <end position="763"/>
    </location>
</feature>
<keyword evidence="10" id="KW-1015">Disulfide bond</keyword>
<feature type="compositionally biased region" description="Polar residues" evidence="17">
    <location>
        <begin position="986"/>
        <end position="998"/>
    </location>
</feature>
<dbReference type="InterPro" id="IPR036179">
    <property type="entry name" value="Ig-like_dom_sf"/>
</dbReference>
<evidence type="ECO:0000256" key="11">
    <source>
        <dbReference type="ARBA" id="ARBA00023319"/>
    </source>
</evidence>
<feature type="compositionally biased region" description="Polar residues" evidence="17">
    <location>
        <begin position="491"/>
        <end position="517"/>
    </location>
</feature>
<dbReference type="PROSITE" id="PS50835">
    <property type="entry name" value="IG_LIKE"/>
    <property type="match status" value="2"/>
</dbReference>
<dbReference type="PANTHER" id="PTHR47091:SF2">
    <property type="entry name" value="ALPHA-PROTEIN KINASE 2"/>
    <property type="match status" value="1"/>
</dbReference>
<evidence type="ECO:0000256" key="4">
    <source>
        <dbReference type="ARBA" id="ARBA00022475"/>
    </source>
</evidence>
<feature type="compositionally biased region" description="Basic residues" evidence="17">
    <location>
        <begin position="607"/>
        <end position="619"/>
    </location>
</feature>
<feature type="compositionally biased region" description="Polar residues" evidence="17">
    <location>
        <begin position="1514"/>
        <end position="1531"/>
    </location>
</feature>